<proteinExistence type="predicted"/>
<evidence type="ECO:0000313" key="2">
    <source>
        <dbReference type="Proteomes" id="UP000652219"/>
    </source>
</evidence>
<keyword evidence="2" id="KW-1185">Reference proteome</keyword>
<evidence type="ECO:0000313" key="1">
    <source>
        <dbReference type="EMBL" id="KAF6808180.1"/>
    </source>
</evidence>
<protein>
    <submittedName>
        <fullName evidence="1">Uncharacterized protein</fullName>
    </submittedName>
</protein>
<dbReference type="AlphaFoldDB" id="A0A8H6J7Z0"/>
<dbReference type="Proteomes" id="UP000652219">
    <property type="component" value="Unassembled WGS sequence"/>
</dbReference>
<reference evidence="1 2" key="1">
    <citation type="journal article" date="2020" name="Phytopathology">
        <title>Genome Sequence Resources of Colletotrichum truncatum, C. plurivorum, C. musicola, and C. sojae: Four Species Pathogenic to Soybean (Glycine max).</title>
        <authorList>
            <person name="Rogerio F."/>
            <person name="Boufleur T.R."/>
            <person name="Ciampi-Guillardi M."/>
            <person name="Sukno S.A."/>
            <person name="Thon M.R."/>
            <person name="Massola Junior N.S."/>
            <person name="Baroncelli R."/>
        </authorList>
    </citation>
    <scope>NUCLEOTIDE SEQUENCE [LARGE SCALE GENOMIC DNA]</scope>
    <source>
        <strain evidence="1 2">LFN0009</strain>
    </source>
</reference>
<organism evidence="1 2">
    <name type="scientific">Colletotrichum sojae</name>
    <dbReference type="NCBI Taxonomy" id="2175907"/>
    <lineage>
        <taxon>Eukaryota</taxon>
        <taxon>Fungi</taxon>
        <taxon>Dikarya</taxon>
        <taxon>Ascomycota</taxon>
        <taxon>Pezizomycotina</taxon>
        <taxon>Sordariomycetes</taxon>
        <taxon>Hypocreomycetidae</taxon>
        <taxon>Glomerellales</taxon>
        <taxon>Glomerellaceae</taxon>
        <taxon>Colletotrichum</taxon>
        <taxon>Colletotrichum orchidearum species complex</taxon>
    </lineage>
</organism>
<name>A0A8H6J7Z0_9PEZI</name>
<accession>A0A8H6J7Z0</accession>
<dbReference type="EMBL" id="WIGN01000122">
    <property type="protein sequence ID" value="KAF6808180.1"/>
    <property type="molecule type" value="Genomic_DNA"/>
</dbReference>
<gene>
    <name evidence="1" type="ORF">CSOJ01_07689</name>
</gene>
<sequence length="152" mass="17508">MDLPLESRLSERGLLDARGLLRHTLLAFYKEMISIEHTQRAWRQILDLGGDENLAFMCQPFLNAPVGTEEEKLEARETLCRIRGGDSKCTRNMRHDIQMQDALIMVPVTMELADFLADSVEERRNELEEMVVGEPKLKEALDRFLDDYAKAL</sequence>
<comment type="caution">
    <text evidence="1">The sequence shown here is derived from an EMBL/GenBank/DDBJ whole genome shotgun (WGS) entry which is preliminary data.</text>
</comment>